<gene>
    <name evidence="3" type="ORF">E0Z10_g10598</name>
</gene>
<accession>A0A4Z0YE13</accession>
<reference evidence="3 4" key="1">
    <citation type="submission" date="2019-03" db="EMBL/GenBank/DDBJ databases">
        <title>Draft genome sequence of Xylaria hypoxylon DSM 108379, a ubiquitous saprotrophic-parasitic fungi on hardwood.</title>
        <authorList>
            <person name="Buettner E."/>
            <person name="Leonhardt S."/>
            <person name="Gebauer A.M."/>
            <person name="Liers C."/>
            <person name="Hofrichter M."/>
            <person name="Kellner H."/>
        </authorList>
    </citation>
    <scope>NUCLEOTIDE SEQUENCE [LARGE SCALE GENOMIC DNA]</scope>
    <source>
        <strain evidence="3 4">DSM 108379</strain>
    </source>
</reference>
<evidence type="ECO:0000313" key="4">
    <source>
        <dbReference type="Proteomes" id="UP000297716"/>
    </source>
</evidence>
<evidence type="ECO:0000313" key="3">
    <source>
        <dbReference type="EMBL" id="TGJ78158.1"/>
    </source>
</evidence>
<name>A0A4Z0YE13_9PEZI</name>
<feature type="region of interest" description="Disordered" evidence="1">
    <location>
        <begin position="23"/>
        <end position="48"/>
    </location>
</feature>
<dbReference type="OrthoDB" id="4748512at2759"/>
<organism evidence="3 4">
    <name type="scientific">Xylaria hypoxylon</name>
    <dbReference type="NCBI Taxonomy" id="37992"/>
    <lineage>
        <taxon>Eukaryota</taxon>
        <taxon>Fungi</taxon>
        <taxon>Dikarya</taxon>
        <taxon>Ascomycota</taxon>
        <taxon>Pezizomycotina</taxon>
        <taxon>Sordariomycetes</taxon>
        <taxon>Xylariomycetidae</taxon>
        <taxon>Xylariales</taxon>
        <taxon>Xylariaceae</taxon>
        <taxon>Xylaria</taxon>
    </lineage>
</organism>
<dbReference type="Proteomes" id="UP000297716">
    <property type="component" value="Unassembled WGS sequence"/>
</dbReference>
<feature type="chain" id="PRO_5021284261" evidence="2">
    <location>
        <begin position="19"/>
        <end position="93"/>
    </location>
</feature>
<keyword evidence="4" id="KW-1185">Reference proteome</keyword>
<dbReference type="EMBL" id="SKBN01000441">
    <property type="protein sequence ID" value="TGJ78158.1"/>
    <property type="molecule type" value="Genomic_DNA"/>
</dbReference>
<comment type="caution">
    <text evidence="3">The sequence shown here is derived from an EMBL/GenBank/DDBJ whole genome shotgun (WGS) entry which is preliminary data.</text>
</comment>
<evidence type="ECO:0000256" key="1">
    <source>
        <dbReference type="SAM" id="MobiDB-lite"/>
    </source>
</evidence>
<sequence>MQFSKLLILISASAAALAGPVKDALSRDTMKRDPTVEAPGTSGSDDDDAISYAWFAEDEHPAIKRAVRTVETQGASGKDDDDAIAYAWFADDE</sequence>
<feature type="compositionally biased region" description="Basic and acidic residues" evidence="1">
    <location>
        <begin position="24"/>
        <end position="35"/>
    </location>
</feature>
<protein>
    <submittedName>
        <fullName evidence="3">Uncharacterized protein</fullName>
    </submittedName>
</protein>
<dbReference type="AlphaFoldDB" id="A0A4Z0YE13"/>
<evidence type="ECO:0000256" key="2">
    <source>
        <dbReference type="SAM" id="SignalP"/>
    </source>
</evidence>
<feature type="signal peptide" evidence="2">
    <location>
        <begin position="1"/>
        <end position="18"/>
    </location>
</feature>
<keyword evidence="2" id="KW-0732">Signal</keyword>
<proteinExistence type="predicted"/>